<evidence type="ECO:0000313" key="3">
    <source>
        <dbReference type="Proteomes" id="UP000178168"/>
    </source>
</evidence>
<reference evidence="2 3" key="1">
    <citation type="journal article" date="2016" name="Nat. Commun.">
        <title>Thousands of microbial genomes shed light on interconnected biogeochemical processes in an aquifer system.</title>
        <authorList>
            <person name="Anantharaman K."/>
            <person name="Brown C.T."/>
            <person name="Hug L.A."/>
            <person name="Sharon I."/>
            <person name="Castelle C.J."/>
            <person name="Probst A.J."/>
            <person name="Thomas B.C."/>
            <person name="Singh A."/>
            <person name="Wilkins M.J."/>
            <person name="Karaoz U."/>
            <person name="Brodie E.L."/>
            <person name="Williams K.H."/>
            <person name="Hubbard S.S."/>
            <person name="Banfield J.F."/>
        </authorList>
    </citation>
    <scope>NUCLEOTIDE SEQUENCE [LARGE SCALE GENOMIC DNA]</scope>
</reference>
<comment type="caution">
    <text evidence="2">The sequence shown here is derived from an EMBL/GenBank/DDBJ whole genome shotgun (WGS) entry which is preliminary data.</text>
</comment>
<dbReference type="EMBL" id="MHUZ01000006">
    <property type="protein sequence ID" value="OHA86231.1"/>
    <property type="molecule type" value="Genomic_DNA"/>
</dbReference>
<dbReference type="AlphaFoldDB" id="A0A1G2SPC3"/>
<proteinExistence type="predicted"/>
<accession>A0A1G2SPC3</accession>
<evidence type="ECO:0000313" key="2">
    <source>
        <dbReference type="EMBL" id="OHA86231.1"/>
    </source>
</evidence>
<dbReference type="Proteomes" id="UP000178168">
    <property type="component" value="Unassembled WGS sequence"/>
</dbReference>
<protein>
    <submittedName>
        <fullName evidence="2">Uncharacterized protein</fullName>
    </submittedName>
</protein>
<evidence type="ECO:0000256" key="1">
    <source>
        <dbReference type="SAM" id="SignalP"/>
    </source>
</evidence>
<sequence length="221" mass="24309">MMNYVQYVVAVCALGLLQVQAVAVSDQNAWYSFVYEKPRLTSTAFFVDLEGEQNHVSPEGFLRQLNEHGGYAFHSVEAAASYFATSSTISIRPCTWDTTGIPPGGGIMRTNAHGTEFDVWRREGRALCEDGERFVYDGDTPKFSLYCGNVIVSPVDTVRTKSVFVPETTCVKRITSSYRSSYVDIAPGFYHGGIGVGAARSGALIENECDSVLYESYQEGE</sequence>
<organism evidence="2 3">
    <name type="scientific">Candidatus Yonathbacteria bacterium RIFOXYD1_FULL_52_36</name>
    <dbReference type="NCBI Taxonomy" id="1802730"/>
    <lineage>
        <taxon>Bacteria</taxon>
        <taxon>Candidatus Yonathiibacteriota</taxon>
    </lineage>
</organism>
<name>A0A1G2SPC3_9BACT</name>
<feature type="signal peptide" evidence="1">
    <location>
        <begin position="1"/>
        <end position="23"/>
    </location>
</feature>
<keyword evidence="1" id="KW-0732">Signal</keyword>
<dbReference type="STRING" id="1802730.A2591_00425"/>
<feature type="chain" id="PRO_5009584510" evidence="1">
    <location>
        <begin position="24"/>
        <end position="221"/>
    </location>
</feature>
<gene>
    <name evidence="2" type="ORF">A2591_00425</name>
</gene>